<evidence type="ECO:0000256" key="11">
    <source>
        <dbReference type="RuleBase" id="RU004386"/>
    </source>
</evidence>
<dbReference type="InterPro" id="IPR023358">
    <property type="entry name" value="Peptidase_M18_dom2"/>
</dbReference>
<dbReference type="PANTHER" id="PTHR28570:SF3">
    <property type="entry name" value="ASPARTYL AMINOPEPTIDASE"/>
    <property type="match status" value="1"/>
</dbReference>
<organism evidence="12">
    <name type="scientific">Hemiselmis andersenii</name>
    <name type="common">Cryptophyte alga</name>
    <dbReference type="NCBI Taxonomy" id="464988"/>
    <lineage>
        <taxon>Eukaryota</taxon>
        <taxon>Cryptophyceae</taxon>
        <taxon>Cryptomonadales</taxon>
        <taxon>Hemiselmidaceae</taxon>
        <taxon>Hemiselmis</taxon>
    </lineage>
</organism>
<evidence type="ECO:0000256" key="3">
    <source>
        <dbReference type="ARBA" id="ARBA00008290"/>
    </source>
</evidence>
<dbReference type="GO" id="GO:0008237">
    <property type="term" value="F:metallopeptidase activity"/>
    <property type="evidence" value="ECO:0007669"/>
    <property type="project" value="UniProtKB-KW"/>
</dbReference>
<accession>A0A6U4N1B7</accession>
<keyword evidence="10 11" id="KW-0482">Metalloprotease</keyword>
<dbReference type="GO" id="GO:0005737">
    <property type="term" value="C:cytoplasm"/>
    <property type="evidence" value="ECO:0007669"/>
    <property type="project" value="UniProtKB-ARBA"/>
</dbReference>
<dbReference type="GO" id="GO:0008270">
    <property type="term" value="F:zinc ion binding"/>
    <property type="evidence" value="ECO:0007669"/>
    <property type="project" value="InterPro"/>
</dbReference>
<dbReference type="NCBIfam" id="NF002759">
    <property type="entry name" value="PRK02813.1"/>
    <property type="match status" value="1"/>
</dbReference>
<dbReference type="GO" id="GO:0006508">
    <property type="term" value="P:proteolysis"/>
    <property type="evidence" value="ECO:0007669"/>
    <property type="project" value="UniProtKB-KW"/>
</dbReference>
<keyword evidence="9 11" id="KW-0862">Zinc</keyword>
<comment type="cofactor">
    <cofactor evidence="2">
        <name>Zn(2+)</name>
        <dbReference type="ChEBI" id="CHEBI:29105"/>
    </cofactor>
</comment>
<dbReference type="EC" id="3.4.11.21" evidence="4"/>
<name>A0A6U4N1B7_HEMAN</name>
<dbReference type="CDD" id="cd05658">
    <property type="entry name" value="M18_DAP"/>
    <property type="match status" value="1"/>
</dbReference>
<reference evidence="12" key="1">
    <citation type="submission" date="2021-01" db="EMBL/GenBank/DDBJ databases">
        <authorList>
            <person name="Corre E."/>
            <person name="Pelletier E."/>
            <person name="Niang G."/>
            <person name="Scheremetjew M."/>
            <person name="Finn R."/>
            <person name="Kale V."/>
            <person name="Holt S."/>
            <person name="Cochrane G."/>
            <person name="Meng A."/>
            <person name="Brown T."/>
            <person name="Cohen L."/>
        </authorList>
    </citation>
    <scope>NUCLEOTIDE SEQUENCE</scope>
    <source>
        <strain evidence="12">CCMP441</strain>
        <strain evidence="13">CCMP644</strain>
    </source>
</reference>
<evidence type="ECO:0000256" key="1">
    <source>
        <dbReference type="ARBA" id="ARBA00001335"/>
    </source>
</evidence>
<evidence type="ECO:0000256" key="5">
    <source>
        <dbReference type="ARBA" id="ARBA00022438"/>
    </source>
</evidence>
<evidence type="ECO:0000256" key="8">
    <source>
        <dbReference type="ARBA" id="ARBA00022801"/>
    </source>
</evidence>
<dbReference type="InterPro" id="IPR001948">
    <property type="entry name" value="Peptidase_M18"/>
</dbReference>
<sequence length="462" mass="50214">MSCSAPGLLDFVNASPTPFNLVSVASTKLKSRGFVELKEEEPWNKGALKAGGKYFFARAASTFVAFAIGGAFEASNGCKVVGAHTDSPVLKLKPVSKKSAHGYMQLGVECYGGGLWHTWFDRELSLAGSVVVESNGKFERKLLHMKKPLLRIPHLCIHLQTADERAKLDVNKETHLAPILQMINDQVNKPSKDEDANKDRDSRHAPELLSLIAWELGCEVGAIRDLDVTLFDTQGGQIWGPNSEFLSSPRLDNQVHCYTSIEALADHADKDLSKDTQVSVITLFDHEEVGSDSTHGAGSPLMQDVVARLCKAFGGDEDALRVCVRNSFLISADVAHAIHPNYPGKHEGNHAPLLNKGTVIKTNSNQRYATTAATGFVVRELSRRAGVGCQEFVVRNDCPCGSTIGPIIASKTGIRTCDVGVPSLSMHSIRETIGCDDVVANYKLFLQFFEGFGALDRDCSFL</sequence>
<dbReference type="EMBL" id="HBFK01011527">
    <property type="protein sequence ID" value="CAD8740460.1"/>
    <property type="molecule type" value="Transcribed_RNA"/>
</dbReference>
<keyword evidence="7 11" id="KW-0479">Metal-binding</keyword>
<dbReference type="Gene3D" id="3.40.630.10">
    <property type="entry name" value="Zn peptidases"/>
    <property type="match status" value="1"/>
</dbReference>
<dbReference type="Gene3D" id="2.30.250.10">
    <property type="entry name" value="Aminopeptidase i, Domain 2"/>
    <property type="match status" value="1"/>
</dbReference>
<comment type="similarity">
    <text evidence="3 11">Belongs to the peptidase M18 family.</text>
</comment>
<evidence type="ECO:0000313" key="13">
    <source>
        <dbReference type="EMBL" id="CAD8952745.1"/>
    </source>
</evidence>
<keyword evidence="8 11" id="KW-0378">Hydrolase</keyword>
<dbReference type="SUPFAM" id="SSF53187">
    <property type="entry name" value="Zn-dependent exopeptidases"/>
    <property type="match status" value="1"/>
</dbReference>
<evidence type="ECO:0000256" key="2">
    <source>
        <dbReference type="ARBA" id="ARBA00001947"/>
    </source>
</evidence>
<evidence type="ECO:0000313" key="12">
    <source>
        <dbReference type="EMBL" id="CAD8740460.1"/>
    </source>
</evidence>
<dbReference type="PANTHER" id="PTHR28570">
    <property type="entry name" value="ASPARTYL AMINOPEPTIDASE"/>
    <property type="match status" value="1"/>
</dbReference>
<dbReference type="SUPFAM" id="SSF101821">
    <property type="entry name" value="Aminopeptidase/glucanase lid domain"/>
    <property type="match status" value="1"/>
</dbReference>
<evidence type="ECO:0000256" key="9">
    <source>
        <dbReference type="ARBA" id="ARBA00022833"/>
    </source>
</evidence>
<dbReference type="EMBL" id="HBFX01012262">
    <property type="protein sequence ID" value="CAD8952745.1"/>
    <property type="molecule type" value="Transcribed_RNA"/>
</dbReference>
<dbReference type="AlphaFoldDB" id="A0A6U4N1B7"/>
<comment type="catalytic activity">
    <reaction evidence="1">
        <text>Release of an N-terminal aspartate or glutamate from a peptide, with a preference for aspartate.</text>
        <dbReference type="EC" id="3.4.11.21"/>
    </reaction>
</comment>
<evidence type="ECO:0000256" key="7">
    <source>
        <dbReference type="ARBA" id="ARBA00022723"/>
    </source>
</evidence>
<evidence type="ECO:0000256" key="6">
    <source>
        <dbReference type="ARBA" id="ARBA00022670"/>
    </source>
</evidence>
<dbReference type="GO" id="GO:0004177">
    <property type="term" value="F:aminopeptidase activity"/>
    <property type="evidence" value="ECO:0007669"/>
    <property type="project" value="UniProtKB-KW"/>
</dbReference>
<dbReference type="PRINTS" id="PR00932">
    <property type="entry name" value="AMINO1PTASE"/>
</dbReference>
<evidence type="ECO:0000256" key="4">
    <source>
        <dbReference type="ARBA" id="ARBA00011965"/>
    </source>
</evidence>
<gene>
    <name evidence="13" type="ORF">HAND00432_LOCUS7281</name>
    <name evidence="12" type="ORF">HAND1043_LOCUS6952</name>
</gene>
<protein>
    <recommendedName>
        <fullName evidence="4">aspartyl aminopeptidase</fullName>
        <ecNumber evidence="4">3.4.11.21</ecNumber>
    </recommendedName>
</protein>
<dbReference type="FunFam" id="2.30.250.10:FF:000001">
    <property type="entry name" value="Aspartyl aminopeptidase 1"/>
    <property type="match status" value="1"/>
</dbReference>
<dbReference type="Pfam" id="PF02127">
    <property type="entry name" value="Peptidase_M18"/>
    <property type="match status" value="1"/>
</dbReference>
<proteinExistence type="inferred from homology"/>
<evidence type="ECO:0000256" key="10">
    <source>
        <dbReference type="ARBA" id="ARBA00023049"/>
    </source>
</evidence>
<keyword evidence="5 11" id="KW-0031">Aminopeptidase</keyword>
<keyword evidence="6 11" id="KW-0645">Protease</keyword>